<dbReference type="PROSITE" id="PS51257">
    <property type="entry name" value="PROKAR_LIPOPROTEIN"/>
    <property type="match status" value="1"/>
</dbReference>
<name>A0ABP8G2Q3_9SPHI</name>
<evidence type="ECO:0008006" key="3">
    <source>
        <dbReference type="Google" id="ProtNLM"/>
    </source>
</evidence>
<sequence>MLTTLKHHTLLIVLLAILSAGCSPLVVPSAYQVPNVKEQGDVNLTVVTGVSALNVQAAVVPVKHLLLTSAYSNNIHHTLKGNIYNHTTFGIGYLTSPAKVQFGTLFIYGFGKSRDNSIDENEGNKIYHHTGVKYKDYQLQPYMNVKAGEHIDFYTGVRSSFIDTYAYDSNETSRKNPGNMFTAEPFLGMRLGFENLKIDYQFGIYKHKRTYVSSVSGDALLNMHIGLTYTVNWKKVFKL</sequence>
<gene>
    <name evidence="1" type="ORF">GCM10023149_12990</name>
</gene>
<reference evidence="2" key="1">
    <citation type="journal article" date="2019" name="Int. J. Syst. Evol. Microbiol.">
        <title>The Global Catalogue of Microorganisms (GCM) 10K type strain sequencing project: providing services to taxonomists for standard genome sequencing and annotation.</title>
        <authorList>
            <consortium name="The Broad Institute Genomics Platform"/>
            <consortium name="The Broad Institute Genome Sequencing Center for Infectious Disease"/>
            <person name="Wu L."/>
            <person name="Ma J."/>
        </authorList>
    </citation>
    <scope>NUCLEOTIDE SEQUENCE [LARGE SCALE GENOMIC DNA]</scope>
    <source>
        <strain evidence="2">JCM 17705</strain>
    </source>
</reference>
<comment type="caution">
    <text evidence="1">The sequence shown here is derived from an EMBL/GenBank/DDBJ whole genome shotgun (WGS) entry which is preliminary data.</text>
</comment>
<keyword evidence="2" id="KW-1185">Reference proteome</keyword>
<accession>A0ABP8G2Q3</accession>
<protein>
    <recommendedName>
        <fullName evidence="3">Outer membrane protein beta-barrel domain-containing protein</fullName>
    </recommendedName>
</protein>
<dbReference type="EMBL" id="BAABFT010000003">
    <property type="protein sequence ID" value="GAA4316178.1"/>
    <property type="molecule type" value="Genomic_DNA"/>
</dbReference>
<dbReference type="Proteomes" id="UP001500582">
    <property type="component" value="Unassembled WGS sequence"/>
</dbReference>
<organism evidence="1 2">
    <name type="scientific">Mucilaginibacter gynuensis</name>
    <dbReference type="NCBI Taxonomy" id="1302236"/>
    <lineage>
        <taxon>Bacteria</taxon>
        <taxon>Pseudomonadati</taxon>
        <taxon>Bacteroidota</taxon>
        <taxon>Sphingobacteriia</taxon>
        <taxon>Sphingobacteriales</taxon>
        <taxon>Sphingobacteriaceae</taxon>
        <taxon>Mucilaginibacter</taxon>
    </lineage>
</organism>
<evidence type="ECO:0000313" key="1">
    <source>
        <dbReference type="EMBL" id="GAA4316178.1"/>
    </source>
</evidence>
<proteinExistence type="predicted"/>
<evidence type="ECO:0000313" key="2">
    <source>
        <dbReference type="Proteomes" id="UP001500582"/>
    </source>
</evidence>
<dbReference type="RefSeq" id="WP_345210205.1">
    <property type="nucleotide sequence ID" value="NZ_BAABFT010000003.1"/>
</dbReference>